<name>A0A6A5TXN0_9PLEO</name>
<protein>
    <submittedName>
        <fullName evidence="2">Uncharacterized protein</fullName>
    </submittedName>
</protein>
<accession>A0A6A5TXN0</accession>
<evidence type="ECO:0000313" key="3">
    <source>
        <dbReference type="Proteomes" id="UP000800035"/>
    </source>
</evidence>
<proteinExistence type="predicted"/>
<feature type="compositionally biased region" description="Basic and acidic residues" evidence="1">
    <location>
        <begin position="87"/>
        <end position="98"/>
    </location>
</feature>
<sequence length="146" mass="15676">MEHDLGVVIDRTAPGEVIEPQPGNTDNDTTPKAARPAAVRKNASPPQFAIPAQRENSSRSRPFPMTVPAPRRTLLHKKSAPFVVSEASRDRRSSHDISMEYLRSQGFTQPGPSSVTSTSSQQVYRKSAPPGSAQLSGVLSAEAGGW</sequence>
<evidence type="ECO:0000313" key="2">
    <source>
        <dbReference type="EMBL" id="KAF1956830.1"/>
    </source>
</evidence>
<feature type="compositionally biased region" description="Low complexity" evidence="1">
    <location>
        <begin position="113"/>
        <end position="123"/>
    </location>
</feature>
<feature type="region of interest" description="Disordered" evidence="1">
    <location>
        <begin position="1"/>
        <end position="146"/>
    </location>
</feature>
<dbReference type="EMBL" id="ML976991">
    <property type="protein sequence ID" value="KAF1956830.1"/>
    <property type="molecule type" value="Genomic_DNA"/>
</dbReference>
<reference evidence="2" key="1">
    <citation type="journal article" date="2020" name="Stud. Mycol.">
        <title>101 Dothideomycetes genomes: a test case for predicting lifestyles and emergence of pathogens.</title>
        <authorList>
            <person name="Haridas S."/>
            <person name="Albert R."/>
            <person name="Binder M."/>
            <person name="Bloem J."/>
            <person name="Labutti K."/>
            <person name="Salamov A."/>
            <person name="Andreopoulos B."/>
            <person name="Baker S."/>
            <person name="Barry K."/>
            <person name="Bills G."/>
            <person name="Bluhm B."/>
            <person name="Cannon C."/>
            <person name="Castanera R."/>
            <person name="Culley D."/>
            <person name="Daum C."/>
            <person name="Ezra D."/>
            <person name="Gonzalez J."/>
            <person name="Henrissat B."/>
            <person name="Kuo A."/>
            <person name="Liang C."/>
            <person name="Lipzen A."/>
            <person name="Lutzoni F."/>
            <person name="Magnuson J."/>
            <person name="Mondo S."/>
            <person name="Nolan M."/>
            <person name="Ohm R."/>
            <person name="Pangilinan J."/>
            <person name="Park H.-J."/>
            <person name="Ramirez L."/>
            <person name="Alfaro M."/>
            <person name="Sun H."/>
            <person name="Tritt A."/>
            <person name="Yoshinaga Y."/>
            <person name="Zwiers L.-H."/>
            <person name="Turgeon B."/>
            <person name="Goodwin S."/>
            <person name="Spatafora J."/>
            <person name="Crous P."/>
            <person name="Grigoriev I."/>
        </authorList>
    </citation>
    <scope>NUCLEOTIDE SEQUENCE</scope>
    <source>
        <strain evidence="2">CBS 675.92</strain>
    </source>
</reference>
<dbReference type="Proteomes" id="UP000800035">
    <property type="component" value="Unassembled WGS sequence"/>
</dbReference>
<dbReference type="AlphaFoldDB" id="A0A6A5TXN0"/>
<evidence type="ECO:0000256" key="1">
    <source>
        <dbReference type="SAM" id="MobiDB-lite"/>
    </source>
</evidence>
<keyword evidence="3" id="KW-1185">Reference proteome</keyword>
<gene>
    <name evidence="2" type="ORF">CC80DRAFT_66939</name>
</gene>
<organism evidence="2 3">
    <name type="scientific">Byssothecium circinans</name>
    <dbReference type="NCBI Taxonomy" id="147558"/>
    <lineage>
        <taxon>Eukaryota</taxon>
        <taxon>Fungi</taxon>
        <taxon>Dikarya</taxon>
        <taxon>Ascomycota</taxon>
        <taxon>Pezizomycotina</taxon>
        <taxon>Dothideomycetes</taxon>
        <taxon>Pleosporomycetidae</taxon>
        <taxon>Pleosporales</taxon>
        <taxon>Massarineae</taxon>
        <taxon>Massarinaceae</taxon>
        <taxon>Byssothecium</taxon>
    </lineage>
</organism>